<evidence type="ECO:0008006" key="3">
    <source>
        <dbReference type="Google" id="ProtNLM"/>
    </source>
</evidence>
<dbReference type="InterPro" id="IPR053842">
    <property type="entry name" value="NikA-like"/>
</dbReference>
<dbReference type="Proteomes" id="UP001262582">
    <property type="component" value="Unassembled WGS sequence"/>
</dbReference>
<sequence>MEQRKKRKKLYKPEIKKDFKCKIVKARVSLEEFESIKDKANTVNLSVSEFLRRRALSEGSTAFNPKDIIEHFFRYTGAVNKVGVNINQATNYLNYLKNQGRAEAKEVEEFNKLFYKYVLVMTELNGIMKKELKKIK</sequence>
<dbReference type="Pfam" id="PF21983">
    <property type="entry name" value="NikA-like"/>
    <property type="match status" value="1"/>
</dbReference>
<keyword evidence="2" id="KW-1185">Reference proteome</keyword>
<proteinExistence type="predicted"/>
<dbReference type="RefSeq" id="WP_311504645.1">
    <property type="nucleotide sequence ID" value="NZ_JAVRHK010000018.1"/>
</dbReference>
<reference evidence="1 2" key="1">
    <citation type="submission" date="2023-09" db="EMBL/GenBank/DDBJ databases">
        <authorList>
            <person name="Rey-Velasco X."/>
        </authorList>
    </citation>
    <scope>NUCLEOTIDE SEQUENCE [LARGE SCALE GENOMIC DNA]</scope>
    <source>
        <strain evidence="1 2">F117</strain>
    </source>
</reference>
<name>A0ABU3D9V5_9FLAO</name>
<evidence type="ECO:0000313" key="2">
    <source>
        <dbReference type="Proteomes" id="UP001262582"/>
    </source>
</evidence>
<comment type="caution">
    <text evidence="1">The sequence shown here is derived from an EMBL/GenBank/DDBJ whole genome shotgun (WGS) entry which is preliminary data.</text>
</comment>
<gene>
    <name evidence="1" type="ORF">RM539_17135</name>
</gene>
<accession>A0ABU3D9V5</accession>
<evidence type="ECO:0000313" key="1">
    <source>
        <dbReference type="EMBL" id="MDT0678310.1"/>
    </source>
</evidence>
<dbReference type="EMBL" id="JAVRHK010000018">
    <property type="protein sequence ID" value="MDT0678310.1"/>
    <property type="molecule type" value="Genomic_DNA"/>
</dbReference>
<protein>
    <recommendedName>
        <fullName evidence="3">Plasmid mobilization relaxosome protein MobC</fullName>
    </recommendedName>
</protein>
<organism evidence="1 2">
    <name type="scientific">Autumnicola musiva</name>
    <dbReference type="NCBI Taxonomy" id="3075589"/>
    <lineage>
        <taxon>Bacteria</taxon>
        <taxon>Pseudomonadati</taxon>
        <taxon>Bacteroidota</taxon>
        <taxon>Flavobacteriia</taxon>
        <taxon>Flavobacteriales</taxon>
        <taxon>Flavobacteriaceae</taxon>
        <taxon>Autumnicola</taxon>
    </lineage>
</organism>